<dbReference type="InterPro" id="IPR017937">
    <property type="entry name" value="Thioredoxin_CS"/>
</dbReference>
<dbReference type="PANTHER" id="PTHR45815">
    <property type="entry name" value="PROTEIN DISULFIDE-ISOMERASE A6"/>
    <property type="match status" value="1"/>
</dbReference>
<dbReference type="InterPro" id="IPR036249">
    <property type="entry name" value="Thioredoxin-like_sf"/>
</dbReference>
<evidence type="ECO:0000256" key="1">
    <source>
        <dbReference type="SAM" id="MobiDB-lite"/>
    </source>
</evidence>
<dbReference type="AlphaFoldDB" id="A0A7S0WEP5"/>
<dbReference type="EMBL" id="HBEZ01060922">
    <property type="protein sequence ID" value="CAD8664713.1"/>
    <property type="molecule type" value="Transcribed_RNA"/>
</dbReference>
<evidence type="ECO:0000259" key="2">
    <source>
        <dbReference type="PROSITE" id="PS51352"/>
    </source>
</evidence>
<dbReference type="PROSITE" id="PS00194">
    <property type="entry name" value="THIOREDOXIN_1"/>
    <property type="match status" value="1"/>
</dbReference>
<dbReference type="GO" id="GO:0015035">
    <property type="term" value="F:protein-disulfide reductase activity"/>
    <property type="evidence" value="ECO:0007669"/>
    <property type="project" value="TreeGrafter"/>
</dbReference>
<dbReference type="Pfam" id="PF00085">
    <property type="entry name" value="Thioredoxin"/>
    <property type="match status" value="1"/>
</dbReference>
<feature type="compositionally biased region" description="Basic and acidic residues" evidence="1">
    <location>
        <begin position="617"/>
        <end position="630"/>
    </location>
</feature>
<dbReference type="PRINTS" id="PR00421">
    <property type="entry name" value="THIOREDOXIN"/>
</dbReference>
<sequence length="655" mass="72450">MEADDSFWLIEFYAPWCGHCKQFAPQYEKIASNLQGLVKVGAVDCDKQKAIASKFGIRGFPTLKIFPVEKAYNPYQKKSAKIPIDYDGPRTAKAMVEHVLNKMPNYVHNVQAANASTFFEDDYPKALLFTEKEAVAPLFKSLAVQFKGRIRFGQASAKDKELAEKVGVTEFPKLVAIAGTDLTKSVIHSGKIKKDELVAFVSAHALKDKKEDPILEASKPKAMAPISADELEKTLSDGKKDLWLVYFHKGGRVPTDLQRLASSLKSFKHVSVDCTASVDSCKKHDVDALPVLRMYQEEKSDFDDFRGAADCMEDCFELAAMSDFVGEHIPNMVAAVTETTWNTFLAPAAERPRPLLFSKKDEPTALYKSVALHYKGILTFGLFANPPKRVMDQLQVKKLPQLLVFFSQNGTAESVQAFPYQGGFSFDELTSMLNQFATPFMEKPESAKSAPSSKPPSGPVPEIGSGKQNGFDALCGKKGGLCAIFFLDGSESNKEKREEQLNISAALRTKKHPSPYHFSWVDALCHPTFAASFDITSDKIPSLAVISPSKQRFVLHVGKYAQNELEQTLDGVLSGKKKTGPYSSIGALESRPCSDVHAEILAATSAGSDTGEEDEIMKEMMEEIKRKQQESEDEDGESDNSKKSKKKKRKSKKKK</sequence>
<dbReference type="GO" id="GO:0005788">
    <property type="term" value="C:endoplasmic reticulum lumen"/>
    <property type="evidence" value="ECO:0007669"/>
    <property type="project" value="TreeGrafter"/>
</dbReference>
<reference evidence="3" key="1">
    <citation type="submission" date="2021-01" db="EMBL/GenBank/DDBJ databases">
        <authorList>
            <person name="Corre E."/>
            <person name="Pelletier E."/>
            <person name="Niang G."/>
            <person name="Scheremetjew M."/>
            <person name="Finn R."/>
            <person name="Kale V."/>
            <person name="Holt S."/>
            <person name="Cochrane G."/>
            <person name="Meng A."/>
            <person name="Brown T."/>
            <person name="Cohen L."/>
        </authorList>
    </citation>
    <scope>NUCLEOTIDE SEQUENCE</scope>
    <source>
        <strain evidence="3">CCAP979/52</strain>
    </source>
</reference>
<organism evidence="3">
    <name type="scientific">Cryptomonas curvata</name>
    <dbReference type="NCBI Taxonomy" id="233186"/>
    <lineage>
        <taxon>Eukaryota</taxon>
        <taxon>Cryptophyceae</taxon>
        <taxon>Cryptomonadales</taxon>
        <taxon>Cryptomonadaceae</taxon>
        <taxon>Cryptomonas</taxon>
    </lineage>
</organism>
<dbReference type="SUPFAM" id="SSF52833">
    <property type="entry name" value="Thioredoxin-like"/>
    <property type="match status" value="4"/>
</dbReference>
<feature type="domain" description="Thioredoxin" evidence="2">
    <location>
        <begin position="1"/>
        <end position="105"/>
    </location>
</feature>
<proteinExistence type="predicted"/>
<dbReference type="PROSITE" id="PS51352">
    <property type="entry name" value="THIOREDOXIN_2"/>
    <property type="match status" value="1"/>
</dbReference>
<feature type="region of interest" description="Disordered" evidence="1">
    <location>
        <begin position="603"/>
        <end position="655"/>
    </location>
</feature>
<gene>
    <name evidence="3" type="ORF">CCUR1050_LOCUS33490</name>
</gene>
<dbReference type="PANTHER" id="PTHR45815:SF3">
    <property type="entry name" value="PROTEIN DISULFIDE-ISOMERASE A6"/>
    <property type="match status" value="1"/>
</dbReference>
<feature type="compositionally biased region" description="Basic residues" evidence="1">
    <location>
        <begin position="643"/>
        <end position="655"/>
    </location>
</feature>
<protein>
    <recommendedName>
        <fullName evidence="2">Thioredoxin domain-containing protein</fullName>
    </recommendedName>
</protein>
<feature type="region of interest" description="Disordered" evidence="1">
    <location>
        <begin position="444"/>
        <end position="465"/>
    </location>
</feature>
<dbReference type="InterPro" id="IPR013766">
    <property type="entry name" value="Thioredoxin_domain"/>
</dbReference>
<evidence type="ECO:0000313" key="3">
    <source>
        <dbReference type="EMBL" id="CAD8664713.1"/>
    </source>
</evidence>
<dbReference type="GO" id="GO:0034976">
    <property type="term" value="P:response to endoplasmic reticulum stress"/>
    <property type="evidence" value="ECO:0007669"/>
    <property type="project" value="TreeGrafter"/>
</dbReference>
<dbReference type="Gene3D" id="3.40.30.10">
    <property type="entry name" value="Glutaredoxin"/>
    <property type="match status" value="5"/>
</dbReference>
<accession>A0A7S0WEP5</accession>
<name>A0A7S0WEP5_9CRYP</name>